<gene>
    <name evidence="3" type="ORF">ACFFI0_22380</name>
</gene>
<evidence type="ECO:0008006" key="5">
    <source>
        <dbReference type="Google" id="ProtNLM"/>
    </source>
</evidence>
<feature type="transmembrane region" description="Helical" evidence="2">
    <location>
        <begin position="283"/>
        <end position="304"/>
    </location>
</feature>
<evidence type="ECO:0000313" key="3">
    <source>
        <dbReference type="EMBL" id="MFC0321085.1"/>
    </source>
</evidence>
<dbReference type="RefSeq" id="WP_130858003.1">
    <property type="nucleotide sequence ID" value="NZ_JBHLWO010000004.1"/>
</dbReference>
<evidence type="ECO:0000256" key="2">
    <source>
        <dbReference type="SAM" id="Phobius"/>
    </source>
</evidence>
<sequence>MQKKNRRKRIITIAKESVDAYRNRKQLILSLASLLLIGGVIYTYLMARVTLGNKTEVKQVITSKSALLQLEDSLSLTNKQLLQLNTQVEEQLRAERSELRPINENGANKVSKTNKQLIIRKIEAILKYLKTPLNQFNQLPAYFINNASLEQQIRSYNEELAKLQQVYKEKSKYDTSYFIPIERSRDDLINKLDTEKRELLKPNRVPQRKRFYTRQPSEKLIALFNSRDSITEIYSDQLERYQKKLSQTQVSDLMDSLVAPQIQTVQPAEISRYILLPNSALKWLWVVLLLAVFVGIIPFFIGFFRRYKSPIVKRLEDLDISLRTESSKLELNKNVNQELVAFNYGELIQEVERLAKKPSLIVFNSVEAEKEQYIISVQLGALLAKLGNEVLHINLSNQFDRQYMDNVYTYDFIEFIGNAERIKNQLCQTMEKKTEGPVLVNIVKTFRTGDVKGESGLNDYGSLQHFFAKAGLKEILLTLKQHFNYVIIGTPDFLALDSSLLAVPQKEINVYVFKAGITQRKSANMLCKLSESESTATIHVLDFSEKTIQQISPNLLAKTKQIKTLA</sequence>
<protein>
    <recommendedName>
        <fullName evidence="5">Polysaccharide chain length determinant N-terminal domain-containing protein</fullName>
    </recommendedName>
</protein>
<evidence type="ECO:0000256" key="1">
    <source>
        <dbReference type="SAM" id="Coils"/>
    </source>
</evidence>
<keyword evidence="2" id="KW-1133">Transmembrane helix</keyword>
<proteinExistence type="predicted"/>
<organism evidence="3 4">
    <name type="scientific">Olivibacter oleidegradans</name>
    <dbReference type="NCBI Taxonomy" id="760123"/>
    <lineage>
        <taxon>Bacteria</taxon>
        <taxon>Pseudomonadati</taxon>
        <taxon>Bacteroidota</taxon>
        <taxon>Sphingobacteriia</taxon>
        <taxon>Sphingobacteriales</taxon>
        <taxon>Sphingobacteriaceae</taxon>
        <taxon>Olivibacter</taxon>
    </lineage>
</organism>
<dbReference type="Proteomes" id="UP001589774">
    <property type="component" value="Unassembled WGS sequence"/>
</dbReference>
<reference evidence="3 4" key="1">
    <citation type="submission" date="2024-09" db="EMBL/GenBank/DDBJ databases">
        <authorList>
            <person name="Sun Q."/>
            <person name="Mori K."/>
        </authorList>
    </citation>
    <scope>NUCLEOTIDE SEQUENCE [LARGE SCALE GENOMIC DNA]</scope>
    <source>
        <strain evidence="3 4">CCM 7765</strain>
    </source>
</reference>
<keyword evidence="4" id="KW-1185">Reference proteome</keyword>
<name>A0ABV6HSL4_9SPHI</name>
<keyword evidence="2" id="KW-0812">Transmembrane</keyword>
<feature type="coiled-coil region" evidence="1">
    <location>
        <begin position="146"/>
        <end position="173"/>
    </location>
</feature>
<feature type="transmembrane region" description="Helical" evidence="2">
    <location>
        <begin position="27"/>
        <end position="47"/>
    </location>
</feature>
<dbReference type="EMBL" id="JBHLWO010000004">
    <property type="protein sequence ID" value="MFC0321085.1"/>
    <property type="molecule type" value="Genomic_DNA"/>
</dbReference>
<keyword evidence="1" id="KW-0175">Coiled coil</keyword>
<evidence type="ECO:0000313" key="4">
    <source>
        <dbReference type="Proteomes" id="UP001589774"/>
    </source>
</evidence>
<keyword evidence="2" id="KW-0472">Membrane</keyword>
<comment type="caution">
    <text evidence="3">The sequence shown here is derived from an EMBL/GenBank/DDBJ whole genome shotgun (WGS) entry which is preliminary data.</text>
</comment>
<accession>A0ABV6HSL4</accession>